<accession>A0A0B7MU98</accession>
<protein>
    <submittedName>
        <fullName evidence="2">Uncharacterized protein</fullName>
    </submittedName>
</protein>
<feature type="compositionally biased region" description="Polar residues" evidence="1">
    <location>
        <begin position="43"/>
        <end position="57"/>
    </location>
</feature>
<name>A0A0B7MU98_9FUNG</name>
<dbReference type="Proteomes" id="UP000054107">
    <property type="component" value="Unassembled WGS sequence"/>
</dbReference>
<keyword evidence="3" id="KW-1185">Reference proteome</keyword>
<gene>
    <name evidence="2" type="primary">PARPA_03176.1 scaffold 7172</name>
</gene>
<sequence>MALFSKKQKPTGTLVPGQKGYAAAAKTRITTTSQSLMHGEATIDSTGTPTASTTHSPNGKIKTRIWRNARTDNGYFLDISKIANTTEQQHLQILNKQYPASNFYGIKFLGKHAQRYIEVYPNPDIVDRFLAEGVLYEFENSK</sequence>
<dbReference type="AlphaFoldDB" id="A0A0B7MU98"/>
<organism evidence="2 3">
    <name type="scientific">Parasitella parasitica</name>
    <dbReference type="NCBI Taxonomy" id="35722"/>
    <lineage>
        <taxon>Eukaryota</taxon>
        <taxon>Fungi</taxon>
        <taxon>Fungi incertae sedis</taxon>
        <taxon>Mucoromycota</taxon>
        <taxon>Mucoromycotina</taxon>
        <taxon>Mucoromycetes</taxon>
        <taxon>Mucorales</taxon>
        <taxon>Mucorineae</taxon>
        <taxon>Mucoraceae</taxon>
        <taxon>Parasitella</taxon>
    </lineage>
</organism>
<reference evidence="2 3" key="1">
    <citation type="submission" date="2014-09" db="EMBL/GenBank/DDBJ databases">
        <authorList>
            <person name="Ellenberger Sabrina"/>
        </authorList>
    </citation>
    <scope>NUCLEOTIDE SEQUENCE [LARGE SCALE GENOMIC DNA]</scope>
    <source>
        <strain evidence="2 3">CBS 412.66</strain>
    </source>
</reference>
<evidence type="ECO:0000313" key="2">
    <source>
        <dbReference type="EMBL" id="CEP09626.1"/>
    </source>
</evidence>
<evidence type="ECO:0000256" key="1">
    <source>
        <dbReference type="SAM" id="MobiDB-lite"/>
    </source>
</evidence>
<proteinExistence type="predicted"/>
<dbReference type="EMBL" id="LN722152">
    <property type="protein sequence ID" value="CEP09626.1"/>
    <property type="molecule type" value="Genomic_DNA"/>
</dbReference>
<evidence type="ECO:0000313" key="3">
    <source>
        <dbReference type="Proteomes" id="UP000054107"/>
    </source>
</evidence>
<feature type="region of interest" description="Disordered" evidence="1">
    <location>
        <begin position="39"/>
        <end position="60"/>
    </location>
</feature>
<dbReference type="OrthoDB" id="2286194at2759"/>